<accession>A0AA48HM10</accession>
<proteinExistence type="predicted"/>
<dbReference type="RefSeq" id="WP_338290838.1">
    <property type="nucleotide sequence ID" value="NZ_AP027272.1"/>
</dbReference>
<organism evidence="2 3">
    <name type="scientific">Planctobacterium marinum</name>
    <dbReference type="NCBI Taxonomy" id="1631968"/>
    <lineage>
        <taxon>Bacteria</taxon>
        <taxon>Pseudomonadati</taxon>
        <taxon>Pseudomonadota</taxon>
        <taxon>Gammaproteobacteria</taxon>
        <taxon>Alteromonadales</taxon>
        <taxon>Alteromonadaceae</taxon>
        <taxon>Planctobacterium</taxon>
    </lineage>
</organism>
<gene>
    <name evidence="2" type="ORF">MACH26_04680</name>
</gene>
<keyword evidence="1" id="KW-0732">Signal</keyword>
<sequence>MKINSTKTARHLALLLASTLVLSACSDDDDPVVEEPEVTPPAPVVSSYDITITNLTSAQPLSPAAIVLHSEGRLWTLGETASEELEYLAEGGDNSFLLALPVVAAGESGLAPIAPGGSETISISIEDNDMPLLSVVTMLVNTNDAFTGINAQSLAQLAVGESWSSTTLAYDSGTEANSEVMGTIPGPVDMGVGFDAARDDVDFVAMHPGIVSVDDGLSTSVLSKLHGFDNPIAKIQVTRTE</sequence>
<name>A0AA48HM10_9ALTE</name>
<feature type="chain" id="PRO_5041286329" description="Spondin domain-containing protein" evidence="1">
    <location>
        <begin position="24"/>
        <end position="241"/>
    </location>
</feature>
<dbReference type="Proteomes" id="UP001333710">
    <property type="component" value="Chromosome"/>
</dbReference>
<dbReference type="InterPro" id="IPR009465">
    <property type="entry name" value="Spondin_N"/>
</dbReference>
<dbReference type="EMBL" id="AP027272">
    <property type="protein sequence ID" value="BDX04947.1"/>
    <property type="molecule type" value="Genomic_DNA"/>
</dbReference>
<evidence type="ECO:0000313" key="3">
    <source>
        <dbReference type="Proteomes" id="UP001333710"/>
    </source>
</evidence>
<evidence type="ECO:0000256" key="1">
    <source>
        <dbReference type="SAM" id="SignalP"/>
    </source>
</evidence>
<evidence type="ECO:0008006" key="4">
    <source>
        <dbReference type="Google" id="ProtNLM"/>
    </source>
</evidence>
<dbReference type="PROSITE" id="PS51257">
    <property type="entry name" value="PROKAR_LIPOPROTEIN"/>
    <property type="match status" value="1"/>
</dbReference>
<dbReference type="Gene3D" id="2.60.40.2130">
    <property type="entry name" value="F-spondin domain"/>
    <property type="match status" value="1"/>
</dbReference>
<dbReference type="InterPro" id="IPR038678">
    <property type="entry name" value="Spondin_N_sf"/>
</dbReference>
<dbReference type="KEGG" id="pmaw:MACH26_04680"/>
<feature type="signal peptide" evidence="1">
    <location>
        <begin position="1"/>
        <end position="23"/>
    </location>
</feature>
<dbReference type="NCBIfam" id="NF038123">
    <property type="entry name" value="NF038123_dom"/>
    <property type="match status" value="1"/>
</dbReference>
<reference evidence="2" key="1">
    <citation type="submission" date="2023-01" db="EMBL/GenBank/DDBJ databases">
        <title>Complete genome sequence of Planctobacterium marinum strain Dej080120_11.</title>
        <authorList>
            <person name="Ueki S."/>
            <person name="Maruyama F."/>
        </authorList>
    </citation>
    <scope>NUCLEOTIDE SEQUENCE</scope>
    <source>
        <strain evidence="2">Dej080120_11</strain>
    </source>
</reference>
<dbReference type="AlphaFoldDB" id="A0AA48HM10"/>
<keyword evidence="3" id="KW-1185">Reference proteome</keyword>
<evidence type="ECO:0000313" key="2">
    <source>
        <dbReference type="EMBL" id="BDX04947.1"/>
    </source>
</evidence>
<protein>
    <recommendedName>
        <fullName evidence="4">Spondin domain-containing protein</fullName>
    </recommendedName>
</protein>